<evidence type="ECO:0000313" key="1">
    <source>
        <dbReference type="EMBL" id="CAD7004992.1"/>
    </source>
</evidence>
<sequence>MTTYSHTLATCGNAQCNGNYVEKEAFFTPTHGLQIQLFLPVWKKNLALGCCYCEKIS</sequence>
<gene>
    <name evidence="1" type="ORF">CCAP1982_LOCUS13368</name>
</gene>
<keyword evidence="2" id="KW-1185">Reference proteome</keyword>
<accession>A0A811V0C1</accession>
<dbReference type="Proteomes" id="UP000606786">
    <property type="component" value="Unassembled WGS sequence"/>
</dbReference>
<proteinExistence type="predicted"/>
<evidence type="ECO:0000313" key="2">
    <source>
        <dbReference type="Proteomes" id="UP000606786"/>
    </source>
</evidence>
<feature type="non-terminal residue" evidence="1">
    <location>
        <position position="57"/>
    </location>
</feature>
<reference evidence="1" key="1">
    <citation type="submission" date="2020-11" db="EMBL/GenBank/DDBJ databases">
        <authorList>
            <person name="Whitehead M."/>
        </authorList>
    </citation>
    <scope>NUCLEOTIDE SEQUENCE</scope>
    <source>
        <strain evidence="1">EGII</strain>
    </source>
</reference>
<comment type="caution">
    <text evidence="1">The sequence shown here is derived from an EMBL/GenBank/DDBJ whole genome shotgun (WGS) entry which is preliminary data.</text>
</comment>
<name>A0A811V0C1_CERCA</name>
<dbReference type="EMBL" id="CAJHJT010000034">
    <property type="protein sequence ID" value="CAD7004992.1"/>
    <property type="molecule type" value="Genomic_DNA"/>
</dbReference>
<protein>
    <submittedName>
        <fullName evidence="1">(Mediterranean fruit fly) hypothetical protein</fullName>
    </submittedName>
</protein>
<dbReference type="AlphaFoldDB" id="A0A811V0C1"/>
<organism evidence="1 2">
    <name type="scientific">Ceratitis capitata</name>
    <name type="common">Mediterranean fruit fly</name>
    <name type="synonym">Tephritis capitata</name>
    <dbReference type="NCBI Taxonomy" id="7213"/>
    <lineage>
        <taxon>Eukaryota</taxon>
        <taxon>Metazoa</taxon>
        <taxon>Ecdysozoa</taxon>
        <taxon>Arthropoda</taxon>
        <taxon>Hexapoda</taxon>
        <taxon>Insecta</taxon>
        <taxon>Pterygota</taxon>
        <taxon>Neoptera</taxon>
        <taxon>Endopterygota</taxon>
        <taxon>Diptera</taxon>
        <taxon>Brachycera</taxon>
        <taxon>Muscomorpha</taxon>
        <taxon>Tephritoidea</taxon>
        <taxon>Tephritidae</taxon>
        <taxon>Ceratitis</taxon>
        <taxon>Ceratitis</taxon>
    </lineage>
</organism>